<dbReference type="PRINTS" id="PR01217">
    <property type="entry name" value="PRICHEXTENSN"/>
</dbReference>
<dbReference type="InterPro" id="IPR001699">
    <property type="entry name" value="TF_T-box"/>
</dbReference>
<feature type="region of interest" description="Disordered" evidence="6">
    <location>
        <begin position="378"/>
        <end position="478"/>
    </location>
</feature>
<protein>
    <recommendedName>
        <fullName evidence="7">T-box domain-containing protein</fullName>
    </recommendedName>
</protein>
<feature type="domain" description="T-box" evidence="7">
    <location>
        <begin position="59"/>
        <end position="251"/>
    </location>
</feature>
<feature type="compositionally biased region" description="Pro residues" evidence="6">
    <location>
        <begin position="448"/>
        <end position="465"/>
    </location>
</feature>
<evidence type="ECO:0000256" key="2">
    <source>
        <dbReference type="ARBA" id="ARBA00023125"/>
    </source>
</evidence>
<keyword evidence="3" id="KW-0804">Transcription</keyword>
<feature type="region of interest" description="Disordered" evidence="6">
    <location>
        <begin position="76"/>
        <end position="100"/>
    </location>
</feature>
<dbReference type="Proteomes" id="UP000792457">
    <property type="component" value="Unassembled WGS sequence"/>
</dbReference>
<dbReference type="InterPro" id="IPR046360">
    <property type="entry name" value="T-box_DNA-bd"/>
</dbReference>
<dbReference type="GO" id="GO:0000978">
    <property type="term" value="F:RNA polymerase II cis-regulatory region sequence-specific DNA binding"/>
    <property type="evidence" value="ECO:0007669"/>
    <property type="project" value="InterPro"/>
</dbReference>
<dbReference type="InterPro" id="IPR036960">
    <property type="entry name" value="T-box_sf"/>
</dbReference>
<dbReference type="SMART" id="SM00425">
    <property type="entry name" value="TBOX"/>
    <property type="match status" value="1"/>
</dbReference>
<dbReference type="GO" id="GO:0001708">
    <property type="term" value="P:cell fate specification"/>
    <property type="evidence" value="ECO:0007669"/>
    <property type="project" value="TreeGrafter"/>
</dbReference>
<evidence type="ECO:0000256" key="3">
    <source>
        <dbReference type="ARBA" id="ARBA00023163"/>
    </source>
</evidence>
<reference evidence="8" key="1">
    <citation type="submission" date="2013-04" db="EMBL/GenBank/DDBJ databases">
        <authorList>
            <person name="Qu J."/>
            <person name="Murali S.C."/>
            <person name="Bandaranaike D."/>
            <person name="Bellair M."/>
            <person name="Blankenburg K."/>
            <person name="Chao H."/>
            <person name="Dinh H."/>
            <person name="Doddapaneni H."/>
            <person name="Downs B."/>
            <person name="Dugan-Rocha S."/>
            <person name="Elkadiri S."/>
            <person name="Gnanaolivu R.D."/>
            <person name="Hernandez B."/>
            <person name="Javaid M."/>
            <person name="Jayaseelan J.C."/>
            <person name="Lee S."/>
            <person name="Li M."/>
            <person name="Ming W."/>
            <person name="Munidasa M."/>
            <person name="Muniz J."/>
            <person name="Nguyen L."/>
            <person name="Ongeri F."/>
            <person name="Osuji N."/>
            <person name="Pu L.-L."/>
            <person name="Puazo M."/>
            <person name="Qu C."/>
            <person name="Quiroz J."/>
            <person name="Raj R."/>
            <person name="Weissenberger G."/>
            <person name="Xin Y."/>
            <person name="Zou X."/>
            <person name="Han Y."/>
            <person name="Richards S."/>
            <person name="Worley K."/>
            <person name="Muzny D."/>
            <person name="Gibbs R."/>
        </authorList>
    </citation>
    <scope>NUCLEOTIDE SEQUENCE</scope>
    <source>
        <strain evidence="8">Sampled in the wild</strain>
    </source>
</reference>
<dbReference type="GO" id="GO:0005634">
    <property type="term" value="C:nucleus"/>
    <property type="evidence" value="ECO:0007669"/>
    <property type="project" value="UniProtKB-SubCell"/>
</dbReference>
<dbReference type="GO" id="GO:0000981">
    <property type="term" value="F:DNA-binding transcription factor activity, RNA polymerase II-specific"/>
    <property type="evidence" value="ECO:0007669"/>
    <property type="project" value="TreeGrafter"/>
</dbReference>
<comment type="caution">
    <text evidence="8">The sequence shown here is derived from an EMBL/GenBank/DDBJ whole genome shotgun (WGS) entry which is preliminary data.</text>
</comment>
<dbReference type="GO" id="GO:0000785">
    <property type="term" value="C:chromatin"/>
    <property type="evidence" value="ECO:0007669"/>
    <property type="project" value="TreeGrafter"/>
</dbReference>
<dbReference type="InterPro" id="IPR008967">
    <property type="entry name" value="p53-like_TF_DNA-bd_sf"/>
</dbReference>
<evidence type="ECO:0000313" key="8">
    <source>
        <dbReference type="EMBL" id="KAG8236095.1"/>
    </source>
</evidence>
<keyword evidence="2 5" id="KW-0238">DNA-binding</keyword>
<evidence type="ECO:0000256" key="4">
    <source>
        <dbReference type="ARBA" id="ARBA00023242"/>
    </source>
</evidence>
<feature type="compositionally biased region" description="Basic residues" evidence="6">
    <location>
        <begin position="80"/>
        <end position="92"/>
    </location>
</feature>
<dbReference type="PANTHER" id="PTHR11267:SF190">
    <property type="entry name" value="T-BOX TRANSCRIPTION FACTOR TBX20"/>
    <property type="match status" value="1"/>
</dbReference>
<accession>A0A8K0KJN7</accession>
<dbReference type="Pfam" id="PF00907">
    <property type="entry name" value="T-box"/>
    <property type="match status" value="1"/>
</dbReference>
<feature type="compositionally biased region" description="Basic and acidic residues" evidence="6">
    <location>
        <begin position="468"/>
        <end position="478"/>
    </location>
</feature>
<sequence length="478" mass="52845">MGETTRKSLESETEELYSIRFPAVSREQLRFTICPYIVRYPLVVITVQSNHNLHLFHFRRMFPTLRVSFSGGPLLPPPPPHHHHLHHGHHAHQLGGGDTAGSAEGDRWAVLMDIVPVDQKRYRYAYHRSSWLVAGKADPPAPPRLYLHPDAPFTSEQLRKQVVSFEKVKLTNNEMDKNGQIVLNSMHRYQPRIHLVRWREGCGGNITDLEAEEYKTFVFPESVFTAVTAYQNQLITKLKIDSNPFAKGFRDSSRLTDFDRDPMDSMFMEQHFLRSPLRLYAAELEAAAAAAAVGADQALGGAMHHPHHHHHPHHSLWGRPPPLPPPHVTPAASDLQAFLIGTLYSRGGGGGGGPPQCPPLPLPVPPHLWGQWAVGGLLAPPHHPAPPPQSSPPPPVISSPAPNSPQTHVHTSPRTSPGPPATSPGSEQRLPRALFLPHAPSPRYSPYAPHPPPRTPPPQAPPGPPVHLHQEPLVADRN</sequence>
<reference evidence="8" key="2">
    <citation type="submission" date="2017-10" db="EMBL/GenBank/DDBJ databases">
        <title>Ladona fulva Genome sequencing and assembly.</title>
        <authorList>
            <person name="Murali S."/>
            <person name="Richards S."/>
            <person name="Bandaranaike D."/>
            <person name="Bellair M."/>
            <person name="Blankenburg K."/>
            <person name="Chao H."/>
            <person name="Dinh H."/>
            <person name="Doddapaneni H."/>
            <person name="Dugan-Rocha S."/>
            <person name="Elkadiri S."/>
            <person name="Gnanaolivu R."/>
            <person name="Hernandez B."/>
            <person name="Skinner E."/>
            <person name="Javaid M."/>
            <person name="Lee S."/>
            <person name="Li M."/>
            <person name="Ming W."/>
            <person name="Munidasa M."/>
            <person name="Muniz J."/>
            <person name="Nguyen L."/>
            <person name="Hughes D."/>
            <person name="Osuji N."/>
            <person name="Pu L.-L."/>
            <person name="Puazo M."/>
            <person name="Qu C."/>
            <person name="Quiroz J."/>
            <person name="Raj R."/>
            <person name="Weissenberger G."/>
            <person name="Xin Y."/>
            <person name="Zou X."/>
            <person name="Han Y."/>
            <person name="Worley K."/>
            <person name="Muzny D."/>
            <person name="Gibbs R."/>
        </authorList>
    </citation>
    <scope>NUCLEOTIDE SEQUENCE</scope>
    <source>
        <strain evidence="8">Sampled in the wild</strain>
    </source>
</reference>
<feature type="compositionally biased region" description="Low complexity" evidence="6">
    <location>
        <begin position="437"/>
        <end position="447"/>
    </location>
</feature>
<organism evidence="8 9">
    <name type="scientific">Ladona fulva</name>
    <name type="common">Scarce chaser dragonfly</name>
    <name type="synonym">Libellula fulva</name>
    <dbReference type="NCBI Taxonomy" id="123851"/>
    <lineage>
        <taxon>Eukaryota</taxon>
        <taxon>Metazoa</taxon>
        <taxon>Ecdysozoa</taxon>
        <taxon>Arthropoda</taxon>
        <taxon>Hexapoda</taxon>
        <taxon>Insecta</taxon>
        <taxon>Pterygota</taxon>
        <taxon>Palaeoptera</taxon>
        <taxon>Odonata</taxon>
        <taxon>Epiprocta</taxon>
        <taxon>Anisoptera</taxon>
        <taxon>Libelluloidea</taxon>
        <taxon>Libellulidae</taxon>
        <taxon>Ladona</taxon>
    </lineage>
</organism>
<dbReference type="Gene3D" id="2.60.40.820">
    <property type="entry name" value="Transcription factor, T-box"/>
    <property type="match status" value="1"/>
</dbReference>
<proteinExistence type="predicted"/>
<evidence type="ECO:0000313" key="9">
    <source>
        <dbReference type="Proteomes" id="UP000792457"/>
    </source>
</evidence>
<dbReference type="GO" id="GO:0045893">
    <property type="term" value="P:positive regulation of DNA-templated transcription"/>
    <property type="evidence" value="ECO:0007669"/>
    <property type="project" value="InterPro"/>
</dbReference>
<evidence type="ECO:0000256" key="5">
    <source>
        <dbReference type="PROSITE-ProRule" id="PRU00201"/>
    </source>
</evidence>
<dbReference type="GO" id="GO:0007507">
    <property type="term" value="P:heart development"/>
    <property type="evidence" value="ECO:0007669"/>
    <property type="project" value="TreeGrafter"/>
</dbReference>
<dbReference type="EMBL" id="KZ308992">
    <property type="protein sequence ID" value="KAG8236095.1"/>
    <property type="molecule type" value="Genomic_DNA"/>
</dbReference>
<feature type="compositionally biased region" description="Basic residues" evidence="6">
    <location>
        <begin position="304"/>
        <end position="316"/>
    </location>
</feature>
<dbReference type="PANTHER" id="PTHR11267">
    <property type="entry name" value="T-BOX PROTEIN-RELATED"/>
    <property type="match status" value="1"/>
</dbReference>
<evidence type="ECO:0000259" key="7">
    <source>
        <dbReference type="PROSITE" id="PS50252"/>
    </source>
</evidence>
<comment type="caution">
    <text evidence="5">Lacks conserved residue(s) required for the propagation of feature annotation.</text>
</comment>
<dbReference type="SUPFAM" id="SSF49417">
    <property type="entry name" value="p53-like transcription factors"/>
    <property type="match status" value="1"/>
</dbReference>
<dbReference type="PROSITE" id="PS50252">
    <property type="entry name" value="TBOX_3"/>
    <property type="match status" value="1"/>
</dbReference>
<name>A0A8K0KJN7_LADFU</name>
<evidence type="ECO:0000256" key="6">
    <source>
        <dbReference type="SAM" id="MobiDB-lite"/>
    </source>
</evidence>
<feature type="region of interest" description="Disordered" evidence="6">
    <location>
        <begin position="301"/>
        <end position="331"/>
    </location>
</feature>
<feature type="compositionally biased region" description="Pro residues" evidence="6">
    <location>
        <begin position="319"/>
        <end position="328"/>
    </location>
</feature>
<dbReference type="OrthoDB" id="7442607at2759"/>
<gene>
    <name evidence="8" type="ORF">J437_LFUL000457</name>
</gene>
<keyword evidence="4 5" id="KW-0539">Nucleus</keyword>
<keyword evidence="1" id="KW-0805">Transcription regulation</keyword>
<dbReference type="AlphaFoldDB" id="A0A8K0KJN7"/>
<keyword evidence="9" id="KW-1185">Reference proteome</keyword>
<feature type="compositionally biased region" description="Pro residues" evidence="6">
    <location>
        <begin position="381"/>
        <end position="397"/>
    </location>
</feature>
<comment type="subcellular location">
    <subcellularLocation>
        <location evidence="5">Nucleus</location>
    </subcellularLocation>
</comment>
<evidence type="ECO:0000256" key="1">
    <source>
        <dbReference type="ARBA" id="ARBA00023015"/>
    </source>
</evidence>